<evidence type="ECO:0000256" key="10">
    <source>
        <dbReference type="ARBA" id="ARBA00048679"/>
    </source>
</evidence>
<dbReference type="GO" id="GO:0005634">
    <property type="term" value="C:nucleus"/>
    <property type="evidence" value="ECO:0007669"/>
    <property type="project" value="TreeGrafter"/>
</dbReference>
<evidence type="ECO:0000256" key="1">
    <source>
        <dbReference type="ARBA" id="ARBA00012513"/>
    </source>
</evidence>
<dbReference type="PROSITE" id="PS00108">
    <property type="entry name" value="PROTEIN_KINASE_ST"/>
    <property type="match status" value="1"/>
</dbReference>
<evidence type="ECO:0000256" key="6">
    <source>
        <dbReference type="ARBA" id="ARBA00022777"/>
    </source>
</evidence>
<evidence type="ECO:0000256" key="2">
    <source>
        <dbReference type="ARBA" id="ARBA00022148"/>
    </source>
</evidence>
<dbReference type="Gene3D" id="1.10.510.10">
    <property type="entry name" value="Transferase(Phosphotransferase) domain 1"/>
    <property type="match status" value="1"/>
</dbReference>
<keyword evidence="4" id="KW-0808">Transferase</keyword>
<dbReference type="GO" id="GO:0005524">
    <property type="term" value="F:ATP binding"/>
    <property type="evidence" value="ECO:0007669"/>
    <property type="project" value="UniProtKB-KW"/>
</dbReference>
<accession>A0A7R9K7U2</accession>
<dbReference type="SUPFAM" id="SSF56112">
    <property type="entry name" value="Protein kinase-like (PK-like)"/>
    <property type="match status" value="1"/>
</dbReference>
<dbReference type="AlphaFoldDB" id="A0A7R9K7U2"/>
<dbReference type="InterPro" id="IPR011009">
    <property type="entry name" value="Kinase-like_dom_sf"/>
</dbReference>
<dbReference type="EMBL" id="OE846630">
    <property type="protein sequence ID" value="CAD7610195.1"/>
    <property type="molecule type" value="Genomic_DNA"/>
</dbReference>
<proteinExistence type="predicted"/>
<gene>
    <name evidence="12" type="ORF">TGEB3V08_LOCUS10670</name>
</gene>
<comment type="catalytic activity">
    <reaction evidence="10">
        <text>L-seryl-[protein] + ATP = O-phospho-L-seryl-[protein] + ADP + H(+)</text>
        <dbReference type="Rhea" id="RHEA:17989"/>
        <dbReference type="Rhea" id="RHEA-COMP:9863"/>
        <dbReference type="Rhea" id="RHEA-COMP:11604"/>
        <dbReference type="ChEBI" id="CHEBI:15378"/>
        <dbReference type="ChEBI" id="CHEBI:29999"/>
        <dbReference type="ChEBI" id="CHEBI:30616"/>
        <dbReference type="ChEBI" id="CHEBI:83421"/>
        <dbReference type="ChEBI" id="CHEBI:456216"/>
        <dbReference type="EC" id="2.7.11.1"/>
    </reaction>
</comment>
<keyword evidence="6" id="KW-0418">Kinase</keyword>
<keyword evidence="7" id="KW-0067">ATP-binding</keyword>
<dbReference type="GO" id="GO:0004674">
    <property type="term" value="F:protein serine/threonine kinase activity"/>
    <property type="evidence" value="ECO:0007669"/>
    <property type="project" value="UniProtKB-KW"/>
</dbReference>
<dbReference type="PANTHER" id="PTHR24356:SF1">
    <property type="entry name" value="SERINE_THREONINE-PROTEIN KINASE GREATWALL"/>
    <property type="match status" value="1"/>
</dbReference>
<keyword evidence="3" id="KW-0723">Serine/threonine-protein kinase</keyword>
<keyword evidence="5" id="KW-0547">Nucleotide-binding</keyword>
<dbReference type="PANTHER" id="PTHR24356">
    <property type="entry name" value="SERINE/THREONINE-PROTEIN KINASE"/>
    <property type="match status" value="1"/>
</dbReference>
<dbReference type="PROSITE" id="PS50011">
    <property type="entry name" value="PROTEIN_KINASE_DOM"/>
    <property type="match status" value="1"/>
</dbReference>
<evidence type="ECO:0000256" key="9">
    <source>
        <dbReference type="ARBA" id="ARBA00047899"/>
    </source>
</evidence>
<dbReference type="InterPro" id="IPR000719">
    <property type="entry name" value="Prot_kinase_dom"/>
</dbReference>
<dbReference type="InterPro" id="IPR008271">
    <property type="entry name" value="Ser/Thr_kinase_AS"/>
</dbReference>
<dbReference type="GO" id="GO:0035556">
    <property type="term" value="P:intracellular signal transduction"/>
    <property type="evidence" value="ECO:0007669"/>
    <property type="project" value="TreeGrafter"/>
</dbReference>
<dbReference type="Pfam" id="PF00069">
    <property type="entry name" value="Pkinase"/>
    <property type="match status" value="1"/>
</dbReference>
<evidence type="ECO:0000256" key="4">
    <source>
        <dbReference type="ARBA" id="ARBA00022679"/>
    </source>
</evidence>
<evidence type="ECO:0000256" key="7">
    <source>
        <dbReference type="ARBA" id="ARBA00022840"/>
    </source>
</evidence>
<protein>
    <recommendedName>
        <fullName evidence="2">Serine/threonine-protein kinase greatwall</fullName>
        <ecNumber evidence="1">2.7.11.1</ecNumber>
    </recommendedName>
    <alternativeName>
        <fullName evidence="8">Microtubule-associated serine/threonine-protein kinase-like</fullName>
    </alternativeName>
</protein>
<comment type="catalytic activity">
    <reaction evidence="9">
        <text>L-threonyl-[protein] + ATP = O-phospho-L-threonyl-[protein] + ADP + H(+)</text>
        <dbReference type="Rhea" id="RHEA:46608"/>
        <dbReference type="Rhea" id="RHEA-COMP:11060"/>
        <dbReference type="Rhea" id="RHEA-COMP:11605"/>
        <dbReference type="ChEBI" id="CHEBI:15378"/>
        <dbReference type="ChEBI" id="CHEBI:30013"/>
        <dbReference type="ChEBI" id="CHEBI:30616"/>
        <dbReference type="ChEBI" id="CHEBI:61977"/>
        <dbReference type="ChEBI" id="CHEBI:456216"/>
        <dbReference type="EC" id="2.7.11.1"/>
    </reaction>
</comment>
<evidence type="ECO:0000259" key="11">
    <source>
        <dbReference type="PROSITE" id="PS50011"/>
    </source>
</evidence>
<evidence type="ECO:0000313" key="12">
    <source>
        <dbReference type="EMBL" id="CAD7610195.1"/>
    </source>
</evidence>
<dbReference type="InterPro" id="IPR050236">
    <property type="entry name" value="Ser_Thr_kinase_AGC"/>
</dbReference>
<organism evidence="12">
    <name type="scientific">Timema genevievae</name>
    <name type="common">Walking stick</name>
    <dbReference type="NCBI Taxonomy" id="629358"/>
    <lineage>
        <taxon>Eukaryota</taxon>
        <taxon>Metazoa</taxon>
        <taxon>Ecdysozoa</taxon>
        <taxon>Arthropoda</taxon>
        <taxon>Hexapoda</taxon>
        <taxon>Insecta</taxon>
        <taxon>Pterygota</taxon>
        <taxon>Neoptera</taxon>
        <taxon>Polyneoptera</taxon>
        <taxon>Phasmatodea</taxon>
        <taxon>Timematodea</taxon>
        <taxon>Timematoidea</taxon>
        <taxon>Timematidae</taxon>
        <taxon>Timema</taxon>
    </lineage>
</organism>
<evidence type="ECO:0000256" key="5">
    <source>
        <dbReference type="ARBA" id="ARBA00022741"/>
    </source>
</evidence>
<evidence type="ECO:0000256" key="3">
    <source>
        <dbReference type="ARBA" id="ARBA00022527"/>
    </source>
</evidence>
<dbReference type="FunFam" id="1.10.510.10:FF:000484">
    <property type="entry name" value="Serine/threonine-protein kinase greatwall, putative"/>
    <property type="match status" value="1"/>
</dbReference>
<dbReference type="SMART" id="SM00220">
    <property type="entry name" value="S_TKc"/>
    <property type="match status" value="1"/>
</dbReference>
<feature type="domain" description="Protein kinase" evidence="11">
    <location>
        <begin position="1"/>
        <end position="101"/>
    </location>
</feature>
<reference evidence="12" key="1">
    <citation type="submission" date="2020-11" db="EMBL/GenBank/DDBJ databases">
        <authorList>
            <person name="Tran Van P."/>
        </authorList>
    </citation>
    <scope>NUCLEOTIDE SEQUENCE</scope>
</reference>
<sequence>MEYMVGGDLKSLLGMYGYFDENMAVFYTAEVTLALQYLHNHGIVHRDLKPDNMLLSHQGHVKLTDFGLSRISVHRGNNIISTKTCYNCKPYKLSGKITCED</sequence>
<evidence type="ECO:0000256" key="8">
    <source>
        <dbReference type="ARBA" id="ARBA00033099"/>
    </source>
</evidence>
<dbReference type="EC" id="2.7.11.1" evidence="1"/>
<name>A0A7R9K7U2_TIMGE</name>